<evidence type="ECO:0000313" key="2">
    <source>
        <dbReference type="Proteomes" id="UP001152300"/>
    </source>
</evidence>
<proteinExistence type="predicted"/>
<protein>
    <submittedName>
        <fullName evidence="1">Uncharacterized protein</fullName>
    </submittedName>
</protein>
<organism evidence="1 2">
    <name type="scientific">Sclerotinia nivalis</name>
    <dbReference type="NCBI Taxonomy" id="352851"/>
    <lineage>
        <taxon>Eukaryota</taxon>
        <taxon>Fungi</taxon>
        <taxon>Dikarya</taxon>
        <taxon>Ascomycota</taxon>
        <taxon>Pezizomycotina</taxon>
        <taxon>Leotiomycetes</taxon>
        <taxon>Helotiales</taxon>
        <taxon>Sclerotiniaceae</taxon>
        <taxon>Sclerotinia</taxon>
    </lineage>
</organism>
<keyword evidence="2" id="KW-1185">Reference proteome</keyword>
<gene>
    <name evidence="1" type="ORF">OCU04_005936</name>
</gene>
<reference evidence="1" key="1">
    <citation type="submission" date="2022-11" db="EMBL/GenBank/DDBJ databases">
        <title>Genome Resource of Sclerotinia nivalis Strain SnTB1, a Plant Pathogen Isolated from American Ginseng.</title>
        <authorList>
            <person name="Fan S."/>
        </authorList>
    </citation>
    <scope>NUCLEOTIDE SEQUENCE</scope>
    <source>
        <strain evidence="1">SnTB1</strain>
    </source>
</reference>
<dbReference type="AlphaFoldDB" id="A0A9X0ALY0"/>
<comment type="caution">
    <text evidence="1">The sequence shown here is derived from an EMBL/GenBank/DDBJ whole genome shotgun (WGS) entry which is preliminary data.</text>
</comment>
<accession>A0A9X0ALY0</accession>
<sequence length="98" mass="11597">MVENIWRELEPHDDGPERRYRDEEKMDAFSATLTADAMRLKDTTGNAMDQFRKNFKAHCVKFGCAMVPEFDPGFSMAESWLFERNFAWAVHSRRFFSH</sequence>
<evidence type="ECO:0000313" key="1">
    <source>
        <dbReference type="EMBL" id="KAJ8065231.1"/>
    </source>
</evidence>
<dbReference type="EMBL" id="JAPEIS010000006">
    <property type="protein sequence ID" value="KAJ8065231.1"/>
    <property type="molecule type" value="Genomic_DNA"/>
</dbReference>
<name>A0A9X0ALY0_9HELO</name>
<dbReference type="Proteomes" id="UP001152300">
    <property type="component" value="Unassembled WGS sequence"/>
</dbReference>